<evidence type="ECO:0000313" key="1">
    <source>
        <dbReference type="EMBL" id="MPC46302.1"/>
    </source>
</evidence>
<sequence>MAIQSSPAVCLQYIIKKEINVIDRYVELDLSSLKLGNTSVRMKTSVPCLLYCLPLLSRQYCLLGDSYSLPALSYSGTLFSLHHSAVPCLFPFTVAHSCAPCRPPPYLQWHPLCQGSRRMAGTRKGRRGEREEGGQR</sequence>
<dbReference type="EMBL" id="VSRR010007142">
    <property type="protein sequence ID" value="MPC46302.1"/>
    <property type="molecule type" value="Genomic_DNA"/>
</dbReference>
<name>A0A5B7FIJ2_PORTR</name>
<evidence type="ECO:0000313" key="2">
    <source>
        <dbReference type="Proteomes" id="UP000324222"/>
    </source>
</evidence>
<protein>
    <submittedName>
        <fullName evidence="1">Uncharacterized protein</fullName>
    </submittedName>
</protein>
<comment type="caution">
    <text evidence="1">The sequence shown here is derived from an EMBL/GenBank/DDBJ whole genome shotgun (WGS) entry which is preliminary data.</text>
</comment>
<dbReference type="AlphaFoldDB" id="A0A5B7FIJ2"/>
<proteinExistence type="predicted"/>
<accession>A0A5B7FIJ2</accession>
<dbReference type="Proteomes" id="UP000324222">
    <property type="component" value="Unassembled WGS sequence"/>
</dbReference>
<gene>
    <name evidence="1" type="ORF">E2C01_040018</name>
</gene>
<organism evidence="1 2">
    <name type="scientific">Portunus trituberculatus</name>
    <name type="common">Swimming crab</name>
    <name type="synonym">Neptunus trituberculatus</name>
    <dbReference type="NCBI Taxonomy" id="210409"/>
    <lineage>
        <taxon>Eukaryota</taxon>
        <taxon>Metazoa</taxon>
        <taxon>Ecdysozoa</taxon>
        <taxon>Arthropoda</taxon>
        <taxon>Crustacea</taxon>
        <taxon>Multicrustacea</taxon>
        <taxon>Malacostraca</taxon>
        <taxon>Eumalacostraca</taxon>
        <taxon>Eucarida</taxon>
        <taxon>Decapoda</taxon>
        <taxon>Pleocyemata</taxon>
        <taxon>Brachyura</taxon>
        <taxon>Eubrachyura</taxon>
        <taxon>Portunoidea</taxon>
        <taxon>Portunidae</taxon>
        <taxon>Portuninae</taxon>
        <taxon>Portunus</taxon>
    </lineage>
</organism>
<keyword evidence="2" id="KW-1185">Reference proteome</keyword>
<reference evidence="1 2" key="1">
    <citation type="submission" date="2019-05" db="EMBL/GenBank/DDBJ databases">
        <title>Another draft genome of Portunus trituberculatus and its Hox gene families provides insights of decapod evolution.</title>
        <authorList>
            <person name="Jeong J.-H."/>
            <person name="Song I."/>
            <person name="Kim S."/>
            <person name="Choi T."/>
            <person name="Kim D."/>
            <person name="Ryu S."/>
            <person name="Kim W."/>
        </authorList>
    </citation>
    <scope>NUCLEOTIDE SEQUENCE [LARGE SCALE GENOMIC DNA]</scope>
    <source>
        <tissue evidence="1">Muscle</tissue>
    </source>
</reference>